<accession>A0A3P7NKX2</accession>
<reference evidence="1 2" key="1">
    <citation type="submission" date="2018-11" db="EMBL/GenBank/DDBJ databases">
        <authorList>
            <consortium name="Pathogen Informatics"/>
        </authorList>
    </citation>
    <scope>NUCLEOTIDE SEQUENCE [LARGE SCALE GENOMIC DNA]</scope>
</reference>
<gene>
    <name evidence="1" type="ORF">DILT_LOCUS16980</name>
</gene>
<protein>
    <submittedName>
        <fullName evidence="1">Uncharacterized protein</fullName>
    </submittedName>
</protein>
<evidence type="ECO:0000313" key="2">
    <source>
        <dbReference type="Proteomes" id="UP000281553"/>
    </source>
</evidence>
<proteinExistence type="predicted"/>
<dbReference type="AlphaFoldDB" id="A0A3P7NKX2"/>
<organism evidence="1 2">
    <name type="scientific">Dibothriocephalus latus</name>
    <name type="common">Fish tapeworm</name>
    <name type="synonym">Diphyllobothrium latum</name>
    <dbReference type="NCBI Taxonomy" id="60516"/>
    <lineage>
        <taxon>Eukaryota</taxon>
        <taxon>Metazoa</taxon>
        <taxon>Spiralia</taxon>
        <taxon>Lophotrochozoa</taxon>
        <taxon>Platyhelminthes</taxon>
        <taxon>Cestoda</taxon>
        <taxon>Eucestoda</taxon>
        <taxon>Diphyllobothriidea</taxon>
        <taxon>Diphyllobothriidae</taxon>
        <taxon>Dibothriocephalus</taxon>
    </lineage>
</organism>
<keyword evidence="2" id="KW-1185">Reference proteome</keyword>
<dbReference type="Proteomes" id="UP000281553">
    <property type="component" value="Unassembled WGS sequence"/>
</dbReference>
<evidence type="ECO:0000313" key="1">
    <source>
        <dbReference type="EMBL" id="VDN36218.1"/>
    </source>
</evidence>
<name>A0A3P7NKX2_DIBLA</name>
<sequence length="242" mass="25600">MSRDLASLSAARVCVCLLQQASLVWEELIAQYSRESAISGDGRRLVPLLQTIFTLARLVETVPTTAQFLETGLPRDASVDRKALVAAWTELAPKARSALKSLLTVLATSLLSSRSEKKDAAKATTAVIDLKRSPRTEALLLTASLLALLLKPSTISFSTAPPESDTKVVAPDVVAAVCVENSASALSIEALGSLESASVRSQCMDLCLEVVQSCCSQWRIDTAAGAVNGLQVGEIVVRSAVF</sequence>
<dbReference type="EMBL" id="UYRU01088472">
    <property type="protein sequence ID" value="VDN36218.1"/>
    <property type="molecule type" value="Genomic_DNA"/>
</dbReference>